<dbReference type="Pfam" id="PF04672">
    <property type="entry name" value="Methyltransf_19"/>
    <property type="match status" value="1"/>
</dbReference>
<dbReference type="Gene3D" id="3.40.50.150">
    <property type="entry name" value="Vaccinia Virus protein VP39"/>
    <property type="match status" value="1"/>
</dbReference>
<accession>A0ABT1INQ0</accession>
<dbReference type="InterPro" id="IPR006764">
    <property type="entry name" value="SAM_dep_MeTrfase_SAV2177_type"/>
</dbReference>
<dbReference type="GO" id="GO:0032259">
    <property type="term" value="P:methylation"/>
    <property type="evidence" value="ECO:0007669"/>
    <property type="project" value="UniProtKB-KW"/>
</dbReference>
<dbReference type="Proteomes" id="UP001205185">
    <property type="component" value="Unassembled WGS sequence"/>
</dbReference>
<evidence type="ECO:0000313" key="2">
    <source>
        <dbReference type="Proteomes" id="UP001205185"/>
    </source>
</evidence>
<dbReference type="EMBL" id="JAMTCO010000023">
    <property type="protein sequence ID" value="MCP2274295.1"/>
    <property type="molecule type" value="Genomic_DNA"/>
</dbReference>
<organism evidence="1 2">
    <name type="scientific">Actinokineospora diospyrosa</name>
    <dbReference type="NCBI Taxonomy" id="103728"/>
    <lineage>
        <taxon>Bacteria</taxon>
        <taxon>Bacillati</taxon>
        <taxon>Actinomycetota</taxon>
        <taxon>Actinomycetes</taxon>
        <taxon>Pseudonocardiales</taxon>
        <taxon>Pseudonocardiaceae</taxon>
        <taxon>Actinokineospora</taxon>
    </lineage>
</organism>
<gene>
    <name evidence="1" type="ORF">LV75_006829</name>
</gene>
<dbReference type="PIRSF" id="PIRSF017393">
    <property type="entry name" value="MTase_SAV2177"/>
    <property type="match status" value="1"/>
</dbReference>
<comment type="caution">
    <text evidence="1">The sequence shown here is derived from an EMBL/GenBank/DDBJ whole genome shotgun (WGS) entry which is preliminary data.</text>
</comment>
<sequence length="280" mass="31477">MPAAESEPWGDLPRGMAIDFDAPNQARLFDALLGGRDNYAADRDAVERLAALAPGVRQMARDHREWFCRALRLLVTQRGVDQFIDLGSGLPTVDNTHQIVQRHNPDAKVVYIDNDPVVLAHGRALLEENDNTHMLDYDITEPEYVTSDPDLRRRIDFDRPIGLMLCAVTGHLLDDVVARTTVHGWVDALAPGSYVVLSQQFDHADGSHYATLAAALRDGFRNTRIATAFRDRTEIECWFKGLELIEPGLTFLHEWWPDGPRMSPLTDMNFMMLGGMGRKV</sequence>
<dbReference type="GO" id="GO:0008168">
    <property type="term" value="F:methyltransferase activity"/>
    <property type="evidence" value="ECO:0007669"/>
    <property type="project" value="UniProtKB-KW"/>
</dbReference>
<proteinExistence type="predicted"/>
<dbReference type="SUPFAM" id="SSF53335">
    <property type="entry name" value="S-adenosyl-L-methionine-dependent methyltransferases"/>
    <property type="match status" value="1"/>
</dbReference>
<dbReference type="RefSeq" id="WP_253891629.1">
    <property type="nucleotide sequence ID" value="NZ_BAAAVB010000011.1"/>
</dbReference>
<reference evidence="1 2" key="1">
    <citation type="submission" date="2022-06" db="EMBL/GenBank/DDBJ databases">
        <title>Genomic Encyclopedia of Archaeal and Bacterial Type Strains, Phase II (KMG-II): from individual species to whole genera.</title>
        <authorList>
            <person name="Goeker M."/>
        </authorList>
    </citation>
    <scope>NUCLEOTIDE SEQUENCE [LARGE SCALE GENOMIC DNA]</scope>
    <source>
        <strain evidence="1 2">DSM 44255</strain>
    </source>
</reference>
<keyword evidence="1" id="KW-0808">Transferase</keyword>
<protein>
    <submittedName>
        <fullName evidence="1">S-adenosyl methyltransferase</fullName>
    </submittedName>
</protein>
<keyword evidence="2" id="KW-1185">Reference proteome</keyword>
<name>A0ABT1INQ0_9PSEU</name>
<dbReference type="InterPro" id="IPR029063">
    <property type="entry name" value="SAM-dependent_MTases_sf"/>
</dbReference>
<keyword evidence="1" id="KW-0489">Methyltransferase</keyword>
<evidence type="ECO:0000313" key="1">
    <source>
        <dbReference type="EMBL" id="MCP2274295.1"/>
    </source>
</evidence>